<proteinExistence type="predicted"/>
<dbReference type="AlphaFoldDB" id="A0A1M5VJA7"/>
<evidence type="ECO:0000256" key="1">
    <source>
        <dbReference type="SAM" id="Coils"/>
    </source>
</evidence>
<feature type="coiled-coil region" evidence="1">
    <location>
        <begin position="68"/>
        <end position="102"/>
    </location>
</feature>
<accession>A0A1M5VJA7</accession>
<evidence type="ECO:0000313" key="2">
    <source>
        <dbReference type="EMBL" id="SHH75285.1"/>
    </source>
</evidence>
<sequence length="104" mass="12563">MFEVIQPYLDNIITLVLGGFIGWFPNRKKEEITNQQTIVDLYQDSLTDLKTRYEEKYQDLKTTFDDKLNSCNSKIEELAKSLEDWKNKYFNLKRDFDKYKKEHP</sequence>
<protein>
    <submittedName>
        <fullName evidence="2">Uncharacterized protein</fullName>
    </submittedName>
</protein>
<organism evidence="2 3">
    <name type="scientific">Flavobacterium johnsoniae</name>
    <name type="common">Cytophaga johnsonae</name>
    <dbReference type="NCBI Taxonomy" id="986"/>
    <lineage>
        <taxon>Bacteria</taxon>
        <taxon>Pseudomonadati</taxon>
        <taxon>Bacteroidota</taxon>
        <taxon>Flavobacteriia</taxon>
        <taxon>Flavobacteriales</taxon>
        <taxon>Flavobacteriaceae</taxon>
        <taxon>Flavobacterium</taxon>
    </lineage>
</organism>
<dbReference type="Proteomes" id="UP000184112">
    <property type="component" value="Unassembled WGS sequence"/>
</dbReference>
<dbReference type="EMBL" id="FQWH01000018">
    <property type="protein sequence ID" value="SHH75285.1"/>
    <property type="molecule type" value="Genomic_DNA"/>
</dbReference>
<keyword evidence="1" id="KW-0175">Coiled coil</keyword>
<name>A0A1M5VJA7_FLAJO</name>
<dbReference type="RefSeq" id="WP_073411511.1">
    <property type="nucleotide sequence ID" value="NZ_FQWH01000018.1"/>
</dbReference>
<reference evidence="2 3" key="1">
    <citation type="submission" date="2016-11" db="EMBL/GenBank/DDBJ databases">
        <authorList>
            <person name="Jaros S."/>
            <person name="Januszkiewicz K."/>
            <person name="Wedrychowicz H."/>
        </authorList>
    </citation>
    <scope>NUCLEOTIDE SEQUENCE [LARGE SCALE GENOMIC DNA]</scope>
    <source>
        <strain evidence="2 3">DSM 6792</strain>
    </source>
</reference>
<dbReference type="SUPFAM" id="SSF58100">
    <property type="entry name" value="Bacterial hemolysins"/>
    <property type="match status" value="1"/>
</dbReference>
<evidence type="ECO:0000313" key="3">
    <source>
        <dbReference type="Proteomes" id="UP000184112"/>
    </source>
</evidence>
<gene>
    <name evidence="2" type="ORF">SAMN05444388_11811</name>
</gene>